<feature type="transmembrane region" description="Helical" evidence="6">
    <location>
        <begin position="7"/>
        <end position="27"/>
    </location>
</feature>
<keyword evidence="10" id="KW-1185">Reference proteome</keyword>
<feature type="transmembrane region" description="Helical" evidence="6">
    <location>
        <begin position="539"/>
        <end position="555"/>
    </location>
</feature>
<dbReference type="OrthoDB" id="9814290at2"/>
<feature type="domain" description="Cytochrome c assembly protein" evidence="7">
    <location>
        <begin position="533"/>
        <end position="725"/>
    </location>
</feature>
<reference evidence="9 10" key="1">
    <citation type="submission" date="2018-12" db="EMBL/GenBank/DDBJ databases">
        <title>Genome sequencing of Prevotella sp. KCOM 3155 (= JS262).</title>
        <authorList>
            <person name="Kook J.-K."/>
            <person name="Park S.-N."/>
            <person name="Lim Y.K."/>
        </authorList>
    </citation>
    <scope>NUCLEOTIDE SEQUENCE [LARGE SCALE GENOMIC DNA]</scope>
    <source>
        <strain evidence="9 10">KCOM 3155</strain>
    </source>
</reference>
<dbReference type="Pfam" id="PF05140">
    <property type="entry name" value="ResB"/>
    <property type="match status" value="1"/>
</dbReference>
<keyword evidence="5 6" id="KW-0472">Membrane</keyword>
<dbReference type="InterPro" id="IPR002541">
    <property type="entry name" value="Cyt_c_assembly"/>
</dbReference>
<evidence type="ECO:0000256" key="4">
    <source>
        <dbReference type="ARBA" id="ARBA00022989"/>
    </source>
</evidence>
<evidence type="ECO:0000259" key="7">
    <source>
        <dbReference type="Pfam" id="PF01578"/>
    </source>
</evidence>
<evidence type="ECO:0000256" key="1">
    <source>
        <dbReference type="ARBA" id="ARBA00004141"/>
    </source>
</evidence>
<accession>A0A432LNU9</accession>
<sequence>MLKKIILFFYLMVLIYMGVATVIEKYHGTDYVSQHVYGSWWFTTLWAILTAVAVIYFVRRKVKKAYIVLMHLSFVIILAGALLTHITAQRGVVHLRMGETSNVYIDKGADNGLKEKTLPFSIRLNRFSVKYNEGTRAATDYVSEITIIDNSGKRDATVSLNKIYSHSNVRIYQSSYDEDAGGSYLSVNNDPYGIPVTYLGYALLFVTLVWMLLSPKGTFRSLLRTTTTKRAMMLPLLMCSTLFMPAESGQTANAAPVLPKESADRFGKLLILYNDRICPLETFAIDFTKKLYGERQYNGYTAEQVLTGFIFWGVEWSKEPIIKIKNGPLKESLQLPDYCSVNTFFNNDMGGYIIGPYLNEYYHGNNDKFHQDVAQTDERLQLIMEVRQGKLMKLFPYTKGSTTWYAPTDKLPDYIPEEQKQYIQDIFSLLYEDALAANYGQFDEIVQKMQKYQIRYGAKSVPASHRVTAEHLYNAVPMPTILFMINLTMGILCLFLTIFNRKQRLPLLVMALSFAALTFFIILRWLASASIPLSNGYETTLFMAWIIMLVTFVTYRRFNIILTFGFLMSGFFLLVSHISYMDPQITPTMPILISPLLTAHVSIIMMSYALLSLTFICGVMALFMRSRASELQLLSRIFLYPAITCLGLGIFIGAIWANVSWGTYWSWDPKEVWALITLMCYAAALHTSSIPMFRRPMPYHIFMIVAFLTIIMTFFGVNYFLGGMHSYA</sequence>
<evidence type="ECO:0000259" key="8">
    <source>
        <dbReference type="Pfam" id="PF05140"/>
    </source>
</evidence>
<feature type="transmembrane region" description="Helical" evidence="6">
    <location>
        <begin position="600"/>
        <end position="625"/>
    </location>
</feature>
<feature type="transmembrane region" description="Helical" evidence="6">
    <location>
        <begin position="672"/>
        <end position="693"/>
    </location>
</feature>
<feature type="transmembrane region" description="Helical" evidence="6">
    <location>
        <begin position="65"/>
        <end position="88"/>
    </location>
</feature>
<dbReference type="AlphaFoldDB" id="A0A432LNU9"/>
<organism evidence="9 10">
    <name type="scientific">Prevotella koreensis</name>
    <dbReference type="NCBI Taxonomy" id="2490854"/>
    <lineage>
        <taxon>Bacteria</taxon>
        <taxon>Pseudomonadati</taxon>
        <taxon>Bacteroidota</taxon>
        <taxon>Bacteroidia</taxon>
        <taxon>Bacteroidales</taxon>
        <taxon>Prevotellaceae</taxon>
        <taxon>Prevotella</taxon>
    </lineage>
</organism>
<comment type="subcellular location">
    <subcellularLocation>
        <location evidence="1">Membrane</location>
        <topology evidence="1">Multi-pass membrane protein</topology>
    </subcellularLocation>
</comment>
<comment type="caution">
    <text evidence="9">The sequence shown here is derived from an EMBL/GenBank/DDBJ whole genome shotgun (WGS) entry which is preliminary data.</text>
</comment>
<feature type="transmembrane region" description="Helical" evidence="6">
    <location>
        <begin position="700"/>
        <end position="721"/>
    </location>
</feature>
<keyword evidence="3" id="KW-0201">Cytochrome c-type biogenesis</keyword>
<feature type="domain" description="ResB-like" evidence="8">
    <location>
        <begin position="67"/>
        <end position="179"/>
    </location>
</feature>
<evidence type="ECO:0000256" key="2">
    <source>
        <dbReference type="ARBA" id="ARBA00022692"/>
    </source>
</evidence>
<dbReference type="RefSeq" id="WP_126679467.1">
    <property type="nucleotide sequence ID" value="NZ_RYYU01000001.1"/>
</dbReference>
<evidence type="ECO:0000313" key="10">
    <source>
        <dbReference type="Proteomes" id="UP000278983"/>
    </source>
</evidence>
<dbReference type="PANTHER" id="PTHR30071:SF1">
    <property type="entry name" value="CYTOCHROME B_B6 PROTEIN-RELATED"/>
    <property type="match status" value="1"/>
</dbReference>
<name>A0A432LNU9_9BACT</name>
<protein>
    <submittedName>
        <fullName evidence="9">Cytochrome C biogenesis protein</fullName>
    </submittedName>
</protein>
<evidence type="ECO:0000256" key="5">
    <source>
        <dbReference type="ARBA" id="ARBA00023136"/>
    </source>
</evidence>
<evidence type="ECO:0000256" key="6">
    <source>
        <dbReference type="SAM" id="Phobius"/>
    </source>
</evidence>
<dbReference type="InterPro" id="IPR007816">
    <property type="entry name" value="ResB-like_domain"/>
</dbReference>
<evidence type="ECO:0000256" key="3">
    <source>
        <dbReference type="ARBA" id="ARBA00022748"/>
    </source>
</evidence>
<dbReference type="EMBL" id="RYYU01000001">
    <property type="protein sequence ID" value="RUL60384.1"/>
    <property type="molecule type" value="Genomic_DNA"/>
</dbReference>
<feature type="transmembrane region" description="Helical" evidence="6">
    <location>
        <begin position="39"/>
        <end position="58"/>
    </location>
</feature>
<dbReference type="InterPro" id="IPR045062">
    <property type="entry name" value="Cyt_c_biogenesis_CcsA/CcmC"/>
</dbReference>
<keyword evidence="2 6" id="KW-0812">Transmembrane</keyword>
<dbReference type="GO" id="GO:0017004">
    <property type="term" value="P:cytochrome complex assembly"/>
    <property type="evidence" value="ECO:0007669"/>
    <property type="project" value="UniProtKB-KW"/>
</dbReference>
<feature type="transmembrane region" description="Helical" evidence="6">
    <location>
        <begin position="507"/>
        <end position="527"/>
    </location>
</feature>
<dbReference type="GO" id="GO:0020037">
    <property type="term" value="F:heme binding"/>
    <property type="evidence" value="ECO:0007669"/>
    <property type="project" value="InterPro"/>
</dbReference>
<gene>
    <name evidence="9" type="ORF">EHV08_08330</name>
</gene>
<dbReference type="Proteomes" id="UP000278983">
    <property type="component" value="Unassembled WGS sequence"/>
</dbReference>
<feature type="transmembrane region" description="Helical" evidence="6">
    <location>
        <begin position="560"/>
        <end position="580"/>
    </location>
</feature>
<keyword evidence="4 6" id="KW-1133">Transmembrane helix</keyword>
<feature type="transmembrane region" description="Helical" evidence="6">
    <location>
        <begin position="637"/>
        <end position="657"/>
    </location>
</feature>
<proteinExistence type="predicted"/>
<evidence type="ECO:0000313" key="9">
    <source>
        <dbReference type="EMBL" id="RUL60384.1"/>
    </source>
</evidence>
<dbReference type="GO" id="GO:0005886">
    <property type="term" value="C:plasma membrane"/>
    <property type="evidence" value="ECO:0007669"/>
    <property type="project" value="TreeGrafter"/>
</dbReference>
<dbReference type="PANTHER" id="PTHR30071">
    <property type="entry name" value="HEME EXPORTER PROTEIN C"/>
    <property type="match status" value="1"/>
</dbReference>
<dbReference type="Pfam" id="PF01578">
    <property type="entry name" value="Cytochrom_C_asm"/>
    <property type="match status" value="1"/>
</dbReference>
<feature type="transmembrane region" description="Helical" evidence="6">
    <location>
        <begin position="481"/>
        <end position="500"/>
    </location>
</feature>